<keyword evidence="3" id="KW-1185">Reference proteome</keyword>
<feature type="domain" description="Protein kinase" evidence="1">
    <location>
        <begin position="70"/>
        <end position="326"/>
    </location>
</feature>
<evidence type="ECO:0000259" key="1">
    <source>
        <dbReference type="PROSITE" id="PS50011"/>
    </source>
</evidence>
<dbReference type="InterPro" id="IPR011009">
    <property type="entry name" value="Kinase-like_dom_sf"/>
</dbReference>
<dbReference type="GO" id="GO:0004672">
    <property type="term" value="F:protein kinase activity"/>
    <property type="evidence" value="ECO:0007669"/>
    <property type="project" value="InterPro"/>
</dbReference>
<dbReference type="SUPFAM" id="SSF56112">
    <property type="entry name" value="Protein kinase-like (PK-like)"/>
    <property type="match status" value="1"/>
</dbReference>
<evidence type="ECO:0000313" key="3">
    <source>
        <dbReference type="Proteomes" id="UP001303115"/>
    </source>
</evidence>
<accession>A0AAN6PS49</accession>
<dbReference type="InterPro" id="IPR000719">
    <property type="entry name" value="Prot_kinase_dom"/>
</dbReference>
<reference evidence="3" key="1">
    <citation type="journal article" date="2023" name="Mol. Phylogenet. Evol.">
        <title>Genome-scale phylogeny and comparative genomics of the fungal order Sordariales.</title>
        <authorList>
            <person name="Hensen N."/>
            <person name="Bonometti L."/>
            <person name="Westerberg I."/>
            <person name="Brannstrom I.O."/>
            <person name="Guillou S."/>
            <person name="Cros-Aarteil S."/>
            <person name="Calhoun S."/>
            <person name="Haridas S."/>
            <person name="Kuo A."/>
            <person name="Mondo S."/>
            <person name="Pangilinan J."/>
            <person name="Riley R."/>
            <person name="LaButti K."/>
            <person name="Andreopoulos B."/>
            <person name="Lipzen A."/>
            <person name="Chen C."/>
            <person name="Yan M."/>
            <person name="Daum C."/>
            <person name="Ng V."/>
            <person name="Clum A."/>
            <person name="Steindorff A."/>
            <person name="Ohm R.A."/>
            <person name="Martin F."/>
            <person name="Silar P."/>
            <person name="Natvig D.O."/>
            <person name="Lalanne C."/>
            <person name="Gautier V."/>
            <person name="Ament-Velasquez S.L."/>
            <person name="Kruys A."/>
            <person name="Hutchinson M.I."/>
            <person name="Powell A.J."/>
            <person name="Barry K."/>
            <person name="Miller A.N."/>
            <person name="Grigoriev I.V."/>
            <person name="Debuchy R."/>
            <person name="Gladieux P."/>
            <person name="Hiltunen Thoren M."/>
            <person name="Johannesson H."/>
        </authorList>
    </citation>
    <scope>NUCLEOTIDE SEQUENCE [LARGE SCALE GENOMIC DNA]</scope>
    <source>
        <strain evidence="3">CBS 284.82</strain>
    </source>
</reference>
<sequence length="326" mass="35828">MSSPENTRPQYTGASYVRHSVSSIVFGFTLNNVRFSIVAASPNDEAGEALVPADYNFDDSIEGRILDEILDLSVHDGDGPWHTAKQQATRRLKKQLADLAADASSTPPTYTLQILSEGDKLTCRTLDDFTGILERHPPVPKESLRAVELDLDTTDLLVVKPSHVILVRHLHHLVWKVTVDGEELICKASLDLFEHASSWGQVEGIIQSHWGVIGILLSYIPHKYHSLHALLTSVEEGTAAPSEAAPSLRQKWARQIRETLAGLHGLGILWRDLKTHNVLINNNGDAVVLDFGGGNTVGWVDNDKYATMEGEEQGLLKIMEALGIQA</sequence>
<protein>
    <recommendedName>
        <fullName evidence="1">Protein kinase domain-containing protein</fullName>
    </recommendedName>
</protein>
<proteinExistence type="predicted"/>
<gene>
    <name evidence="2" type="ORF">C8A01DRAFT_42963</name>
</gene>
<dbReference type="Pfam" id="PF00069">
    <property type="entry name" value="Pkinase"/>
    <property type="match status" value="1"/>
</dbReference>
<dbReference type="Gene3D" id="1.10.510.10">
    <property type="entry name" value="Transferase(Phosphotransferase) domain 1"/>
    <property type="match status" value="1"/>
</dbReference>
<dbReference type="Proteomes" id="UP001303115">
    <property type="component" value="Unassembled WGS sequence"/>
</dbReference>
<name>A0AAN6PS49_9PEZI</name>
<dbReference type="EMBL" id="MU854320">
    <property type="protein sequence ID" value="KAK4044294.1"/>
    <property type="molecule type" value="Genomic_DNA"/>
</dbReference>
<comment type="caution">
    <text evidence="2">The sequence shown here is derived from an EMBL/GenBank/DDBJ whole genome shotgun (WGS) entry which is preliminary data.</text>
</comment>
<organism evidence="2 3">
    <name type="scientific">Parachaetomium inaequale</name>
    <dbReference type="NCBI Taxonomy" id="2588326"/>
    <lineage>
        <taxon>Eukaryota</taxon>
        <taxon>Fungi</taxon>
        <taxon>Dikarya</taxon>
        <taxon>Ascomycota</taxon>
        <taxon>Pezizomycotina</taxon>
        <taxon>Sordariomycetes</taxon>
        <taxon>Sordariomycetidae</taxon>
        <taxon>Sordariales</taxon>
        <taxon>Chaetomiaceae</taxon>
        <taxon>Parachaetomium</taxon>
    </lineage>
</organism>
<dbReference type="GO" id="GO:0005524">
    <property type="term" value="F:ATP binding"/>
    <property type="evidence" value="ECO:0007669"/>
    <property type="project" value="InterPro"/>
</dbReference>
<evidence type="ECO:0000313" key="2">
    <source>
        <dbReference type="EMBL" id="KAK4044294.1"/>
    </source>
</evidence>
<dbReference type="PROSITE" id="PS50011">
    <property type="entry name" value="PROTEIN_KINASE_DOM"/>
    <property type="match status" value="1"/>
</dbReference>
<dbReference type="AlphaFoldDB" id="A0AAN6PS49"/>